<evidence type="ECO:0000256" key="5">
    <source>
        <dbReference type="ARBA" id="ARBA00022741"/>
    </source>
</evidence>
<dbReference type="InterPro" id="IPR027417">
    <property type="entry name" value="P-loop_NTPase"/>
</dbReference>
<dbReference type="Gene3D" id="3.40.50.300">
    <property type="entry name" value="P-loop containing nucleotide triphosphate hydrolases"/>
    <property type="match status" value="1"/>
</dbReference>
<dbReference type="NCBIfam" id="TIGR03263">
    <property type="entry name" value="guanyl_kin"/>
    <property type="match status" value="1"/>
</dbReference>
<comment type="caution">
    <text evidence="11">The sequence shown here is derived from an EMBL/GenBank/DDBJ whole genome shotgun (WGS) entry which is preliminary data.</text>
</comment>
<dbReference type="FunFam" id="3.30.63.10:FF:000002">
    <property type="entry name" value="Guanylate kinase 1"/>
    <property type="match status" value="1"/>
</dbReference>
<proteinExistence type="inferred from homology"/>
<protein>
    <recommendedName>
        <fullName evidence="3 9">Guanylate kinase</fullName>
        <ecNumber evidence="2 9">2.7.4.8</ecNumber>
    </recommendedName>
    <alternativeName>
        <fullName evidence="8 9">GMP kinase</fullName>
    </alternativeName>
</protein>
<sequence>MSVNKKRCGLVVISGPSGCGKSSICKELTKNPQIKQSVSYTTRKPREGERDGVDYYFVKRNEFEALIRNNKFIEYAEYCGHLYGTPIGPVEEAVGEKKIILLVIDVQGAMQIMKKMPDSIHIFIMPPDVETLKFRLKNRLTEDEDTINKRIVAARKEMESSRHYDYCVINDRLDDAITEIEEILQI</sequence>
<keyword evidence="9" id="KW-0963">Cytoplasm</keyword>
<evidence type="ECO:0000313" key="12">
    <source>
        <dbReference type="Proteomes" id="UP000218542"/>
    </source>
</evidence>
<keyword evidence="12" id="KW-1185">Reference proteome</keyword>
<feature type="binding site" evidence="9">
    <location>
        <begin position="15"/>
        <end position="22"/>
    </location>
    <ligand>
        <name>ATP</name>
        <dbReference type="ChEBI" id="CHEBI:30616"/>
    </ligand>
</feature>
<dbReference type="GO" id="GO:0005524">
    <property type="term" value="F:ATP binding"/>
    <property type="evidence" value="ECO:0007669"/>
    <property type="project" value="UniProtKB-UniRule"/>
</dbReference>
<dbReference type="SMART" id="SM00072">
    <property type="entry name" value="GuKc"/>
    <property type="match status" value="1"/>
</dbReference>
<comment type="similarity">
    <text evidence="1 9">Belongs to the guanylate kinase family.</text>
</comment>
<evidence type="ECO:0000256" key="6">
    <source>
        <dbReference type="ARBA" id="ARBA00022777"/>
    </source>
</evidence>
<dbReference type="AlphaFoldDB" id="A0A286TUW0"/>
<dbReference type="Gene3D" id="3.30.63.10">
    <property type="entry name" value="Guanylate Kinase phosphate binding domain"/>
    <property type="match status" value="1"/>
</dbReference>
<dbReference type="SUPFAM" id="SSF52540">
    <property type="entry name" value="P-loop containing nucleoside triphosphate hydrolases"/>
    <property type="match status" value="1"/>
</dbReference>
<dbReference type="InterPro" id="IPR020590">
    <property type="entry name" value="Guanylate_kinase_CS"/>
</dbReference>
<dbReference type="PANTHER" id="PTHR23117:SF13">
    <property type="entry name" value="GUANYLATE KINASE"/>
    <property type="match status" value="1"/>
</dbReference>
<keyword evidence="4 9" id="KW-0808">Transferase</keyword>
<dbReference type="PROSITE" id="PS00856">
    <property type="entry name" value="GUANYLATE_KINASE_1"/>
    <property type="match status" value="1"/>
</dbReference>
<evidence type="ECO:0000256" key="2">
    <source>
        <dbReference type="ARBA" id="ARBA00012961"/>
    </source>
</evidence>
<dbReference type="InterPro" id="IPR008145">
    <property type="entry name" value="GK/Ca_channel_bsu"/>
</dbReference>
<dbReference type="InterPro" id="IPR017665">
    <property type="entry name" value="Guanylate_kinase"/>
</dbReference>
<comment type="subcellular location">
    <subcellularLocation>
        <location evidence="9">Cytoplasm</location>
    </subcellularLocation>
</comment>
<comment type="function">
    <text evidence="9">Essential for recycling GMP and indirectly, cGMP.</text>
</comment>
<dbReference type="PROSITE" id="PS50052">
    <property type="entry name" value="GUANYLATE_KINASE_2"/>
    <property type="match status" value="1"/>
</dbReference>
<dbReference type="PANTHER" id="PTHR23117">
    <property type="entry name" value="GUANYLATE KINASE-RELATED"/>
    <property type="match status" value="1"/>
</dbReference>
<dbReference type="EC" id="2.7.4.8" evidence="2 9"/>
<dbReference type="EMBL" id="BAOS01000004">
    <property type="protein sequence ID" value="GAX59644.1"/>
    <property type="molecule type" value="Genomic_DNA"/>
</dbReference>
<keyword evidence="5 9" id="KW-0547">Nucleotide-binding</keyword>
<dbReference type="GO" id="GO:0005829">
    <property type="term" value="C:cytosol"/>
    <property type="evidence" value="ECO:0007669"/>
    <property type="project" value="TreeGrafter"/>
</dbReference>
<accession>A0A286TUW0</accession>
<dbReference type="GO" id="GO:0004385">
    <property type="term" value="F:GMP kinase activity"/>
    <property type="evidence" value="ECO:0007669"/>
    <property type="project" value="UniProtKB-UniRule"/>
</dbReference>
<gene>
    <name evidence="9" type="primary">gmk</name>
    <name evidence="11" type="ORF">SCALIN_C04_0132</name>
</gene>
<dbReference type="Proteomes" id="UP000218542">
    <property type="component" value="Unassembled WGS sequence"/>
</dbReference>
<evidence type="ECO:0000259" key="10">
    <source>
        <dbReference type="PROSITE" id="PS50052"/>
    </source>
</evidence>
<evidence type="ECO:0000256" key="4">
    <source>
        <dbReference type="ARBA" id="ARBA00022679"/>
    </source>
</evidence>
<evidence type="ECO:0000256" key="9">
    <source>
        <dbReference type="HAMAP-Rule" id="MF_00328"/>
    </source>
</evidence>
<dbReference type="InterPro" id="IPR008144">
    <property type="entry name" value="Guanylate_kin-like_dom"/>
</dbReference>
<dbReference type="RefSeq" id="WP_162532120.1">
    <property type="nucleotide sequence ID" value="NZ_BAOS01000004.1"/>
</dbReference>
<evidence type="ECO:0000256" key="7">
    <source>
        <dbReference type="ARBA" id="ARBA00022840"/>
    </source>
</evidence>
<dbReference type="Pfam" id="PF00625">
    <property type="entry name" value="Guanylate_kin"/>
    <property type="match status" value="1"/>
</dbReference>
<feature type="domain" description="Guanylate kinase-like" evidence="10">
    <location>
        <begin position="8"/>
        <end position="185"/>
    </location>
</feature>
<keyword evidence="7 9" id="KW-0067">ATP-binding</keyword>
<dbReference type="CDD" id="cd00071">
    <property type="entry name" value="GMPK"/>
    <property type="match status" value="1"/>
</dbReference>
<name>A0A286TUW0_9BACT</name>
<organism evidence="11 12">
    <name type="scientific">Candidatus Scalindua japonica</name>
    <dbReference type="NCBI Taxonomy" id="1284222"/>
    <lineage>
        <taxon>Bacteria</taxon>
        <taxon>Pseudomonadati</taxon>
        <taxon>Planctomycetota</taxon>
        <taxon>Candidatus Brocadiia</taxon>
        <taxon>Candidatus Brocadiales</taxon>
        <taxon>Candidatus Scalinduaceae</taxon>
        <taxon>Candidatus Scalindua</taxon>
    </lineage>
</organism>
<evidence type="ECO:0000256" key="3">
    <source>
        <dbReference type="ARBA" id="ARBA00016296"/>
    </source>
</evidence>
<reference evidence="12" key="1">
    <citation type="journal article" date="2017" name="Environ. Microbiol. Rep.">
        <title>Genetic Diversity of Marine Anaerobic Ammonium-Oxidizing Bacteria as Revealed by Genomic and Proteomic Analyses of 'Candidatus Scalindua japonica'.</title>
        <authorList>
            <person name="Oshiki M."/>
            <person name="Mizuto K."/>
            <person name="Kimura Z."/>
            <person name="Kindaichi T."/>
            <person name="Satoh H."/>
            <person name="Okabe S."/>
        </authorList>
    </citation>
    <scope>NUCLEOTIDE SEQUENCE [LARGE SCALE GENOMIC DNA]</scope>
    <source>
        <strain evidence="12">husup-a2</strain>
    </source>
</reference>
<keyword evidence="6 9" id="KW-0418">Kinase</keyword>
<evidence type="ECO:0000313" key="11">
    <source>
        <dbReference type="EMBL" id="GAX59644.1"/>
    </source>
</evidence>
<comment type="catalytic activity">
    <reaction evidence="9">
        <text>GMP + ATP = GDP + ADP</text>
        <dbReference type="Rhea" id="RHEA:20780"/>
        <dbReference type="ChEBI" id="CHEBI:30616"/>
        <dbReference type="ChEBI" id="CHEBI:58115"/>
        <dbReference type="ChEBI" id="CHEBI:58189"/>
        <dbReference type="ChEBI" id="CHEBI:456216"/>
        <dbReference type="EC" id="2.7.4.8"/>
    </reaction>
</comment>
<evidence type="ECO:0000256" key="8">
    <source>
        <dbReference type="ARBA" id="ARBA00030128"/>
    </source>
</evidence>
<evidence type="ECO:0000256" key="1">
    <source>
        <dbReference type="ARBA" id="ARBA00005790"/>
    </source>
</evidence>
<dbReference type="HAMAP" id="MF_00328">
    <property type="entry name" value="Guanylate_kinase"/>
    <property type="match status" value="1"/>
</dbReference>